<evidence type="ECO:0000259" key="1">
    <source>
        <dbReference type="Pfam" id="PF12697"/>
    </source>
</evidence>
<evidence type="ECO:0000313" key="2">
    <source>
        <dbReference type="EMBL" id="GAA1758997.1"/>
    </source>
</evidence>
<dbReference type="Gene3D" id="3.40.50.1820">
    <property type="entry name" value="alpha/beta hydrolase"/>
    <property type="match status" value="1"/>
</dbReference>
<dbReference type="RefSeq" id="WP_232499372.1">
    <property type="nucleotide sequence ID" value="NZ_BAAANH010000003.1"/>
</dbReference>
<keyword evidence="2" id="KW-0378">Hydrolase</keyword>
<dbReference type="PRINTS" id="PR00111">
    <property type="entry name" value="ABHYDROLASE"/>
</dbReference>
<dbReference type="Pfam" id="PF12697">
    <property type="entry name" value="Abhydrolase_6"/>
    <property type="match status" value="1"/>
</dbReference>
<name>A0ABN2KL31_9MICO</name>
<evidence type="ECO:0000313" key="3">
    <source>
        <dbReference type="Proteomes" id="UP001500506"/>
    </source>
</evidence>
<dbReference type="InterPro" id="IPR029058">
    <property type="entry name" value="AB_hydrolase_fold"/>
</dbReference>
<sequence length="264" mass="27794">MGARIDIDGLSTWTERRGSGEHTIVLLHGGLGNSDDLLDSIGATLGEKFRLVAFDRRGHGYTADTDAPFHYDDMATHAIAVLERVGGGAGGGAGVAAPVHLVGWSDGGIVAMLVALRRPDLVDRLSLIGVNFHFDGIHPLDFGDAAPPAVMLDAYAARSPDGADHFPVVAEKFMAMASTEPTLTPDDLARIAHPTLVLVGDDDLVRLDHAVALYEALPAGQLCVVPGASHAVVLERPGFVAGVIEEFLLGPEPPETLIPIRRGR</sequence>
<dbReference type="EMBL" id="BAAANH010000003">
    <property type="protein sequence ID" value="GAA1758997.1"/>
    <property type="molecule type" value="Genomic_DNA"/>
</dbReference>
<dbReference type="PANTHER" id="PTHR43798">
    <property type="entry name" value="MONOACYLGLYCEROL LIPASE"/>
    <property type="match status" value="1"/>
</dbReference>
<gene>
    <name evidence="2" type="ORF">GCM10009747_17400</name>
</gene>
<protein>
    <submittedName>
        <fullName evidence="2">Alpha/beta fold hydrolase</fullName>
    </submittedName>
</protein>
<dbReference type="InterPro" id="IPR000073">
    <property type="entry name" value="AB_hydrolase_1"/>
</dbReference>
<reference evidence="2 3" key="1">
    <citation type="journal article" date="2019" name="Int. J. Syst. Evol. Microbiol.">
        <title>The Global Catalogue of Microorganisms (GCM) 10K type strain sequencing project: providing services to taxonomists for standard genome sequencing and annotation.</title>
        <authorList>
            <consortium name="The Broad Institute Genomics Platform"/>
            <consortium name="The Broad Institute Genome Sequencing Center for Infectious Disease"/>
            <person name="Wu L."/>
            <person name="Ma J."/>
        </authorList>
    </citation>
    <scope>NUCLEOTIDE SEQUENCE [LARGE SCALE GENOMIC DNA]</scope>
    <source>
        <strain evidence="2 3">JCM 14319</strain>
    </source>
</reference>
<dbReference type="SUPFAM" id="SSF53474">
    <property type="entry name" value="alpha/beta-Hydrolases"/>
    <property type="match status" value="1"/>
</dbReference>
<keyword evidence="3" id="KW-1185">Reference proteome</keyword>
<organism evidence="2 3">
    <name type="scientific">Agromyces humatus</name>
    <dbReference type="NCBI Taxonomy" id="279573"/>
    <lineage>
        <taxon>Bacteria</taxon>
        <taxon>Bacillati</taxon>
        <taxon>Actinomycetota</taxon>
        <taxon>Actinomycetes</taxon>
        <taxon>Micrococcales</taxon>
        <taxon>Microbacteriaceae</taxon>
        <taxon>Agromyces</taxon>
    </lineage>
</organism>
<dbReference type="Proteomes" id="UP001500506">
    <property type="component" value="Unassembled WGS sequence"/>
</dbReference>
<feature type="domain" description="AB hydrolase-1" evidence="1">
    <location>
        <begin position="24"/>
        <end position="241"/>
    </location>
</feature>
<proteinExistence type="predicted"/>
<comment type="caution">
    <text evidence="2">The sequence shown here is derived from an EMBL/GenBank/DDBJ whole genome shotgun (WGS) entry which is preliminary data.</text>
</comment>
<dbReference type="InterPro" id="IPR050266">
    <property type="entry name" value="AB_hydrolase_sf"/>
</dbReference>
<accession>A0ABN2KL31</accession>
<dbReference type="GO" id="GO:0016787">
    <property type="term" value="F:hydrolase activity"/>
    <property type="evidence" value="ECO:0007669"/>
    <property type="project" value="UniProtKB-KW"/>
</dbReference>
<dbReference type="PANTHER" id="PTHR43798:SF33">
    <property type="entry name" value="HYDROLASE, PUTATIVE (AFU_ORTHOLOGUE AFUA_2G14860)-RELATED"/>
    <property type="match status" value="1"/>
</dbReference>